<name>A0A5R8KEB4_9BACT</name>
<accession>A0A5R8KEB4</accession>
<evidence type="ECO:0000259" key="1">
    <source>
        <dbReference type="Pfam" id="PF09992"/>
    </source>
</evidence>
<feature type="domain" description="Phosphodiester glycosidase" evidence="1">
    <location>
        <begin position="57"/>
        <end position="206"/>
    </location>
</feature>
<dbReference type="EMBL" id="VAUV01000008">
    <property type="protein sequence ID" value="TLD70620.1"/>
    <property type="molecule type" value="Genomic_DNA"/>
</dbReference>
<protein>
    <recommendedName>
        <fullName evidence="1">Phosphodiester glycosidase domain-containing protein</fullName>
    </recommendedName>
</protein>
<comment type="caution">
    <text evidence="2">The sequence shown here is derived from an EMBL/GenBank/DDBJ whole genome shotgun (WGS) entry which is preliminary data.</text>
</comment>
<dbReference type="Proteomes" id="UP000306196">
    <property type="component" value="Unassembled WGS sequence"/>
</dbReference>
<dbReference type="InterPro" id="IPR018711">
    <property type="entry name" value="NAGPA"/>
</dbReference>
<keyword evidence="3" id="KW-1185">Reference proteome</keyword>
<reference evidence="2 3" key="1">
    <citation type="submission" date="2019-05" db="EMBL/GenBank/DDBJ databases">
        <title>Verrucobacter flavum gen. nov., sp. nov. a new member of the family Verrucomicrobiaceae.</title>
        <authorList>
            <person name="Szuroczki S."/>
            <person name="Abbaszade G."/>
            <person name="Szabo A."/>
            <person name="Felfoldi T."/>
            <person name="Schumann P."/>
            <person name="Boka K."/>
            <person name="Keki Z."/>
            <person name="Toumi M."/>
            <person name="Toth E."/>
        </authorList>
    </citation>
    <scope>NUCLEOTIDE SEQUENCE [LARGE SCALE GENOMIC DNA]</scope>
    <source>
        <strain evidence="2 3">MG-N-17</strain>
    </source>
</reference>
<dbReference type="AlphaFoldDB" id="A0A5R8KEB4"/>
<dbReference type="Pfam" id="PF09992">
    <property type="entry name" value="NAGPA"/>
    <property type="match status" value="1"/>
</dbReference>
<sequence length="229" mass="25409">MGVEYLEMMAAGKKVTVCKVDLRKEKLELFHRDDAGLPLKSFDGLGAWLEAKGRVLSFAMNAGMYHGDFSAVGLYVADGRQVVPLNLEDAEGNFFLKPNGVFLISDKGARVVESAEYLKVREKERVKLATQSGPLLLRAGILHPMFNLESKSRLFRNGVGVKSPHEVFFAISEEPVNFYEFATFFRDVLKCPDALFLDGTISSLYAPELKRNDKKMDLGPMIGIAVPGK</sequence>
<evidence type="ECO:0000313" key="3">
    <source>
        <dbReference type="Proteomes" id="UP000306196"/>
    </source>
</evidence>
<dbReference type="OrthoDB" id="5515706at2"/>
<gene>
    <name evidence="2" type="ORF">FEM03_12225</name>
</gene>
<evidence type="ECO:0000313" key="2">
    <source>
        <dbReference type="EMBL" id="TLD70620.1"/>
    </source>
</evidence>
<organism evidence="2 3">
    <name type="scientific">Phragmitibacter flavus</name>
    <dbReference type="NCBI Taxonomy" id="2576071"/>
    <lineage>
        <taxon>Bacteria</taxon>
        <taxon>Pseudomonadati</taxon>
        <taxon>Verrucomicrobiota</taxon>
        <taxon>Verrucomicrobiia</taxon>
        <taxon>Verrucomicrobiales</taxon>
        <taxon>Verrucomicrobiaceae</taxon>
        <taxon>Phragmitibacter</taxon>
    </lineage>
</organism>
<proteinExistence type="predicted"/>